<proteinExistence type="predicted"/>
<sequence length="150" mass="16093">MTIIWYRAEMEPLRTRPAYHHPIPWQVVAALVLIGASVCSLTYLAALMWADFRSPTEEAVLWPLVATAAAAAAQVAVAVCIAARMNWARIIGFGTCMLTGVVAFASGLAAGLDVPSYTGIGIGLVLFFLLRSEKAKRHTYKGGGASWPED</sequence>
<keyword evidence="1" id="KW-0812">Transmembrane</keyword>
<evidence type="ECO:0000313" key="3">
    <source>
        <dbReference type="Proteomes" id="UP000198949"/>
    </source>
</evidence>
<accession>A0A1G7A4X9</accession>
<feature type="transmembrane region" description="Helical" evidence="1">
    <location>
        <begin position="23"/>
        <end position="49"/>
    </location>
</feature>
<keyword evidence="3" id="KW-1185">Reference proteome</keyword>
<organism evidence="2 3">
    <name type="scientific">Glycomyces harbinensis</name>
    <dbReference type="NCBI Taxonomy" id="58114"/>
    <lineage>
        <taxon>Bacteria</taxon>
        <taxon>Bacillati</taxon>
        <taxon>Actinomycetota</taxon>
        <taxon>Actinomycetes</taxon>
        <taxon>Glycomycetales</taxon>
        <taxon>Glycomycetaceae</taxon>
        <taxon>Glycomyces</taxon>
    </lineage>
</organism>
<dbReference type="EMBL" id="FNAD01000012">
    <property type="protein sequence ID" value="SDE09693.1"/>
    <property type="molecule type" value="Genomic_DNA"/>
</dbReference>
<keyword evidence="1" id="KW-1133">Transmembrane helix</keyword>
<feature type="transmembrane region" description="Helical" evidence="1">
    <location>
        <begin position="114"/>
        <end position="130"/>
    </location>
</feature>
<evidence type="ECO:0000256" key="1">
    <source>
        <dbReference type="SAM" id="Phobius"/>
    </source>
</evidence>
<feature type="transmembrane region" description="Helical" evidence="1">
    <location>
        <begin position="61"/>
        <end position="83"/>
    </location>
</feature>
<dbReference type="AlphaFoldDB" id="A0A1G7A4X9"/>
<dbReference type="Proteomes" id="UP000198949">
    <property type="component" value="Unassembled WGS sequence"/>
</dbReference>
<protein>
    <submittedName>
        <fullName evidence="2">Uncharacterized protein</fullName>
    </submittedName>
</protein>
<reference evidence="3" key="1">
    <citation type="submission" date="2016-10" db="EMBL/GenBank/DDBJ databases">
        <authorList>
            <person name="Varghese N."/>
            <person name="Submissions S."/>
        </authorList>
    </citation>
    <scope>NUCLEOTIDE SEQUENCE [LARGE SCALE GENOMIC DNA]</scope>
    <source>
        <strain evidence="3">CGMCC 4.3516</strain>
    </source>
</reference>
<evidence type="ECO:0000313" key="2">
    <source>
        <dbReference type="EMBL" id="SDE09693.1"/>
    </source>
</evidence>
<keyword evidence="1" id="KW-0472">Membrane</keyword>
<name>A0A1G7A4X9_9ACTN</name>
<gene>
    <name evidence="2" type="ORF">SAMN05216270_112146</name>
</gene>
<feature type="transmembrane region" description="Helical" evidence="1">
    <location>
        <begin position="90"/>
        <end position="108"/>
    </location>
</feature>